<dbReference type="GO" id="GO:0031966">
    <property type="term" value="C:mitochondrial membrane"/>
    <property type="evidence" value="ECO:0007669"/>
    <property type="project" value="UniProtKB-SubCell"/>
</dbReference>
<keyword evidence="5" id="KW-0813">Transport</keyword>
<evidence type="ECO:0000256" key="4">
    <source>
        <dbReference type="ARBA" id="ARBA00008873"/>
    </source>
</evidence>
<evidence type="ECO:0000256" key="21">
    <source>
        <dbReference type="ARBA" id="ARBA00048349"/>
    </source>
</evidence>
<feature type="domain" description="Cation efflux protein transmembrane" evidence="24">
    <location>
        <begin position="309"/>
        <end position="516"/>
    </location>
</feature>
<proteinExistence type="inferred from homology"/>
<evidence type="ECO:0000256" key="1">
    <source>
        <dbReference type="ARBA" id="ARBA00004123"/>
    </source>
</evidence>
<feature type="transmembrane region" description="Helical" evidence="23">
    <location>
        <begin position="409"/>
        <end position="431"/>
    </location>
</feature>
<keyword evidence="13" id="KW-0406">Ion transport</keyword>
<accession>A0A6J1LCE7</accession>
<evidence type="ECO:0000256" key="15">
    <source>
        <dbReference type="ARBA" id="ARBA00023136"/>
    </source>
</evidence>
<dbReference type="GO" id="GO:0015297">
    <property type="term" value="F:antiporter activity"/>
    <property type="evidence" value="ECO:0007669"/>
    <property type="project" value="UniProtKB-KW"/>
</dbReference>
<sequence>MLMRSVWLLQRRHPNYTRTAVHWSRQHFSWCHGLQRSECVTLRLQARSRLGGGTTYNTCSMLLLRSSSSDKGGGIKDKGPETSTDLQNTDDGVNQLPAVQTKNFEIKTSKGILSITTTIEDSKINEIVFEKAELSPVGKLNEPVLHVMQGREDVTTSAPPPELIPTAQQRKDECAPSLMPPPKRPRFDYRMSLERNFITPARALSDFMLTVKDLEKLPKIKRRSPYEQEPPMTVYWRRDVEAKALEVWGSKEGIVRERLKRDMERKQYQQNVFTVKRRLRDYRREMGSRTKGMLDSNINTEKSGQVVATAIAINAANLLFKAGGWLYCGSHSMFAEVIHSLADLINQLILAFGIYKSSQLPDTDHPYGYMNMRYVSSLISGVGIFCVGSGLSIYHGIEGMLHPEPITDLFWVYCILAGSLVSEGATLVVAINELKRAAKENKLSFKEYVLTGKDPCVNVVLCEDAAAVTGVVVAGSCMGLSSLTGSPVFDAVGSLVIGGLLAAVASFIIYTNANALVGVSIPMDRLEKINTALEADVMIRAIYDVKGIGIGNGRVRYKAELDFDGRELTRSYLDKQDLNKLLAIVRGFRNVDDLEGFLLDQGESIVDLMGGEIDRIEMNLRTHFPEIRHVDLEIL</sequence>
<feature type="region of interest" description="Disordered" evidence="22">
    <location>
        <begin position="70"/>
        <end position="93"/>
    </location>
</feature>
<feature type="transmembrane region" description="Helical" evidence="23">
    <location>
        <begin position="374"/>
        <end position="397"/>
    </location>
</feature>
<evidence type="ECO:0000256" key="10">
    <source>
        <dbReference type="ARBA" id="ARBA00022906"/>
    </source>
</evidence>
<dbReference type="AlphaFoldDB" id="A0A6J1LCE7"/>
<evidence type="ECO:0000256" key="19">
    <source>
        <dbReference type="ARBA" id="ARBA00034845"/>
    </source>
</evidence>
<dbReference type="InterPro" id="IPR027469">
    <property type="entry name" value="Cation_efflux_TMD_sf"/>
</dbReference>
<evidence type="ECO:0000256" key="11">
    <source>
        <dbReference type="ARBA" id="ARBA00022989"/>
    </source>
</evidence>
<feature type="transmembrane region" description="Helical" evidence="23">
    <location>
        <begin position="488"/>
        <end position="510"/>
    </location>
</feature>
<dbReference type="PANTHER" id="PTHR13414:SF9">
    <property type="entry name" value="PROTON-COUPLED ZINC ANTIPORTER SLC30A9, MITOCHONDRIAL"/>
    <property type="match status" value="1"/>
</dbReference>
<dbReference type="CDD" id="cd21078">
    <property type="entry name" value="NTD_ZNT9"/>
    <property type="match status" value="1"/>
</dbReference>
<dbReference type="OMA" id="HSMFSEC"/>
<keyword evidence="6" id="KW-0050">Antiport</keyword>
<evidence type="ECO:0000256" key="16">
    <source>
        <dbReference type="ARBA" id="ARBA00023163"/>
    </source>
</evidence>
<dbReference type="InterPro" id="IPR009061">
    <property type="entry name" value="DNA-bd_dom_put_sf"/>
</dbReference>
<name>A0A6J1LCE7_DROHY</name>
<evidence type="ECO:0000256" key="6">
    <source>
        <dbReference type="ARBA" id="ARBA00022449"/>
    </source>
</evidence>
<dbReference type="GO" id="GO:0006882">
    <property type="term" value="P:intracellular zinc ion homeostasis"/>
    <property type="evidence" value="ECO:0007669"/>
    <property type="project" value="TreeGrafter"/>
</dbReference>
<dbReference type="PANTHER" id="PTHR13414">
    <property type="entry name" value="HUEL-CATION TRANSPORTER"/>
    <property type="match status" value="1"/>
</dbReference>
<evidence type="ECO:0000256" key="23">
    <source>
        <dbReference type="SAM" id="Phobius"/>
    </source>
</evidence>
<feature type="compositionally biased region" description="Polar residues" evidence="22">
    <location>
        <begin position="81"/>
        <end position="93"/>
    </location>
</feature>
<comment type="similarity">
    <text evidence="4">Belongs to the cation diffusion facilitator (CDF) transporter (TC 2.A.4) family. SLC30A subfamily.</text>
</comment>
<keyword evidence="11 23" id="KW-1133">Transmembrane helix</keyword>
<evidence type="ECO:0000256" key="7">
    <source>
        <dbReference type="ARBA" id="ARBA00022692"/>
    </source>
</evidence>
<keyword evidence="10" id="KW-0864">Zinc transport</keyword>
<dbReference type="GO" id="GO:0006829">
    <property type="term" value="P:zinc ion transport"/>
    <property type="evidence" value="ECO:0007669"/>
    <property type="project" value="UniProtKB-KW"/>
</dbReference>
<organism evidence="25 26">
    <name type="scientific">Drosophila hydei</name>
    <name type="common">Fruit fly</name>
    <dbReference type="NCBI Taxonomy" id="7224"/>
    <lineage>
        <taxon>Eukaryota</taxon>
        <taxon>Metazoa</taxon>
        <taxon>Ecdysozoa</taxon>
        <taxon>Arthropoda</taxon>
        <taxon>Hexapoda</taxon>
        <taxon>Insecta</taxon>
        <taxon>Pterygota</taxon>
        <taxon>Neoptera</taxon>
        <taxon>Endopterygota</taxon>
        <taxon>Diptera</taxon>
        <taxon>Brachycera</taxon>
        <taxon>Muscomorpha</taxon>
        <taxon>Ephydroidea</taxon>
        <taxon>Drosophilidae</taxon>
        <taxon>Drosophila</taxon>
    </lineage>
</organism>
<evidence type="ECO:0000256" key="17">
    <source>
        <dbReference type="ARBA" id="ARBA00023242"/>
    </source>
</evidence>
<dbReference type="InterPro" id="IPR037129">
    <property type="entry name" value="XPA_sf"/>
</dbReference>
<evidence type="ECO:0000256" key="14">
    <source>
        <dbReference type="ARBA" id="ARBA00023128"/>
    </source>
</evidence>
<comment type="subcellular location">
    <subcellularLocation>
        <location evidence="3">Endoplasmic reticulum</location>
    </subcellularLocation>
    <subcellularLocation>
        <location evidence="2">Mitochondrion membrane</location>
        <topology evidence="2">Multi-pass membrane protein</topology>
    </subcellularLocation>
    <subcellularLocation>
        <location evidence="1">Nucleus</location>
    </subcellularLocation>
</comment>
<dbReference type="Pfam" id="PF01545">
    <property type="entry name" value="Cation_efflux"/>
    <property type="match status" value="1"/>
</dbReference>
<evidence type="ECO:0000256" key="5">
    <source>
        <dbReference type="ARBA" id="ARBA00022448"/>
    </source>
</evidence>
<evidence type="ECO:0000256" key="9">
    <source>
        <dbReference type="ARBA" id="ARBA00022833"/>
    </source>
</evidence>
<dbReference type="FunFam" id="1.20.1510.10:FF:000004">
    <property type="entry name" value="zinc transporter 9 isoform X1"/>
    <property type="match status" value="1"/>
</dbReference>
<evidence type="ECO:0000256" key="12">
    <source>
        <dbReference type="ARBA" id="ARBA00023015"/>
    </source>
</evidence>
<dbReference type="OrthoDB" id="435980at2759"/>
<evidence type="ECO:0000256" key="13">
    <source>
        <dbReference type="ARBA" id="ARBA00023065"/>
    </source>
</evidence>
<evidence type="ECO:0000256" key="8">
    <source>
        <dbReference type="ARBA" id="ARBA00022824"/>
    </source>
</evidence>
<evidence type="ECO:0000313" key="25">
    <source>
        <dbReference type="Proteomes" id="UP000504633"/>
    </source>
</evidence>
<keyword evidence="14" id="KW-0496">Mitochondrion</keyword>
<dbReference type="GeneID" id="111593482"/>
<keyword evidence="8" id="KW-0256">Endoplasmic reticulum</keyword>
<evidence type="ECO:0000256" key="22">
    <source>
        <dbReference type="SAM" id="MobiDB-lite"/>
    </source>
</evidence>
<dbReference type="RefSeq" id="XP_023162015.1">
    <property type="nucleotide sequence ID" value="XM_023306247.2"/>
</dbReference>
<gene>
    <name evidence="26" type="primary">LOC111593482</name>
</gene>
<dbReference type="NCBIfam" id="TIGR01297">
    <property type="entry name" value="CDF"/>
    <property type="match status" value="1"/>
</dbReference>
<keyword evidence="16" id="KW-0804">Transcription</keyword>
<reference evidence="26" key="1">
    <citation type="submission" date="2025-08" db="UniProtKB">
        <authorList>
            <consortium name="RefSeq"/>
        </authorList>
    </citation>
    <scope>IDENTIFICATION</scope>
    <source>
        <strain evidence="26">15085-1641.00</strain>
        <tissue evidence="26">Whole body</tissue>
    </source>
</reference>
<evidence type="ECO:0000256" key="20">
    <source>
        <dbReference type="ARBA" id="ARBA00034922"/>
    </source>
</evidence>
<dbReference type="InterPro" id="IPR040177">
    <property type="entry name" value="SLC30A9"/>
</dbReference>
<evidence type="ECO:0000256" key="18">
    <source>
        <dbReference type="ARBA" id="ARBA00033405"/>
    </source>
</evidence>
<keyword evidence="17" id="KW-0539">Nucleus</keyword>
<keyword evidence="7 23" id="KW-0812">Transmembrane</keyword>
<evidence type="ECO:0000256" key="2">
    <source>
        <dbReference type="ARBA" id="ARBA00004225"/>
    </source>
</evidence>
<keyword evidence="9" id="KW-0862">Zinc</keyword>
<dbReference type="Gene3D" id="1.20.1510.10">
    <property type="entry name" value="Cation efflux protein transmembrane domain"/>
    <property type="match status" value="1"/>
</dbReference>
<keyword evidence="25" id="KW-1185">Reference proteome</keyword>
<dbReference type="GO" id="GO:0005783">
    <property type="term" value="C:endoplasmic reticulum"/>
    <property type="evidence" value="ECO:0007669"/>
    <property type="project" value="UniProtKB-SubCell"/>
</dbReference>
<dbReference type="GO" id="GO:0005634">
    <property type="term" value="C:nucleus"/>
    <property type="evidence" value="ECO:0007669"/>
    <property type="project" value="UniProtKB-SubCell"/>
</dbReference>
<dbReference type="InterPro" id="IPR002524">
    <property type="entry name" value="Cation_efflux"/>
</dbReference>
<dbReference type="SUPFAM" id="SSF46955">
    <property type="entry name" value="Putative DNA-binding domain"/>
    <property type="match status" value="1"/>
</dbReference>
<keyword evidence="12" id="KW-0805">Transcription regulation</keyword>
<dbReference type="CTD" id="36393"/>
<dbReference type="KEGG" id="dhe:111593482"/>
<dbReference type="InterPro" id="IPR058533">
    <property type="entry name" value="Cation_efflux_TM"/>
</dbReference>
<protein>
    <recommendedName>
        <fullName evidence="19">Proton-coupled zinc antiporter SLC30A9, mitochondrial</fullName>
    </recommendedName>
    <alternativeName>
        <fullName evidence="18">Solute carrier family 30 member 9</fullName>
    </alternativeName>
    <alternativeName>
        <fullName evidence="20">Zinc transporter 9</fullName>
    </alternativeName>
</protein>
<evidence type="ECO:0000313" key="26">
    <source>
        <dbReference type="RefSeq" id="XP_023162015.1"/>
    </source>
</evidence>
<evidence type="ECO:0000259" key="24">
    <source>
        <dbReference type="Pfam" id="PF01545"/>
    </source>
</evidence>
<dbReference type="Gene3D" id="3.90.530.10">
    <property type="entry name" value="XPA C-terminal domain"/>
    <property type="match status" value="1"/>
</dbReference>
<dbReference type="SUPFAM" id="SSF161111">
    <property type="entry name" value="Cation efflux protein transmembrane domain-like"/>
    <property type="match status" value="1"/>
</dbReference>
<dbReference type="GO" id="GO:0008324">
    <property type="term" value="F:monoatomic cation transmembrane transporter activity"/>
    <property type="evidence" value="ECO:0007669"/>
    <property type="project" value="InterPro"/>
</dbReference>
<evidence type="ECO:0000256" key="3">
    <source>
        <dbReference type="ARBA" id="ARBA00004240"/>
    </source>
</evidence>
<comment type="catalytic activity">
    <reaction evidence="21">
        <text>Zn(2+)(in) + 2 H(+)(out) = Zn(2+)(out) + 2 H(+)(in)</text>
        <dbReference type="Rhea" id="RHEA:72627"/>
        <dbReference type="ChEBI" id="CHEBI:15378"/>
        <dbReference type="ChEBI" id="CHEBI:29105"/>
    </reaction>
</comment>
<dbReference type="Proteomes" id="UP000504633">
    <property type="component" value="Unplaced"/>
</dbReference>
<keyword evidence="15 23" id="KW-0472">Membrane</keyword>